<sequence>MRFQSLFFLIFAIIAAAAPICLPVPTPGAPQLTEFVTERLQRLSTRIKALQGRDLHVLNGQMLRVCRDLNEKLEDHIAMAHIFCPQFSDTLKTFDETIFSQVNNIVKEVLGDLGIQITKRAKVHGIVEGDIIAIPSGGVEVDVIEGGVVSVPAVGVEVHV</sequence>
<keyword evidence="1" id="KW-0732">Signal</keyword>
<dbReference type="AlphaFoldDB" id="A0AAV9WJ33"/>
<gene>
    <name evidence="2" type="ORF">TWF481_003966</name>
</gene>
<dbReference type="Proteomes" id="UP001370758">
    <property type="component" value="Unassembled WGS sequence"/>
</dbReference>
<feature type="chain" id="PRO_5043407183" evidence="1">
    <location>
        <begin position="18"/>
        <end position="160"/>
    </location>
</feature>
<evidence type="ECO:0000313" key="3">
    <source>
        <dbReference type="Proteomes" id="UP001370758"/>
    </source>
</evidence>
<reference evidence="2 3" key="1">
    <citation type="submission" date="2023-08" db="EMBL/GenBank/DDBJ databases">
        <authorList>
            <person name="Palmer J.M."/>
        </authorList>
    </citation>
    <scope>NUCLEOTIDE SEQUENCE [LARGE SCALE GENOMIC DNA]</scope>
    <source>
        <strain evidence="2 3">TWF481</strain>
    </source>
</reference>
<accession>A0AAV9WJ33</accession>
<protein>
    <submittedName>
        <fullName evidence="2">Uncharacterized protein</fullName>
    </submittedName>
</protein>
<dbReference type="EMBL" id="JAVHJL010000002">
    <property type="protein sequence ID" value="KAK6509206.1"/>
    <property type="molecule type" value="Genomic_DNA"/>
</dbReference>
<comment type="caution">
    <text evidence="2">The sequence shown here is derived from an EMBL/GenBank/DDBJ whole genome shotgun (WGS) entry which is preliminary data.</text>
</comment>
<feature type="signal peptide" evidence="1">
    <location>
        <begin position="1"/>
        <end position="17"/>
    </location>
</feature>
<name>A0AAV9WJ33_9PEZI</name>
<proteinExistence type="predicted"/>
<evidence type="ECO:0000313" key="2">
    <source>
        <dbReference type="EMBL" id="KAK6509206.1"/>
    </source>
</evidence>
<evidence type="ECO:0000256" key="1">
    <source>
        <dbReference type="SAM" id="SignalP"/>
    </source>
</evidence>
<organism evidence="2 3">
    <name type="scientific">Arthrobotrys musiformis</name>
    <dbReference type="NCBI Taxonomy" id="47236"/>
    <lineage>
        <taxon>Eukaryota</taxon>
        <taxon>Fungi</taxon>
        <taxon>Dikarya</taxon>
        <taxon>Ascomycota</taxon>
        <taxon>Pezizomycotina</taxon>
        <taxon>Orbiliomycetes</taxon>
        <taxon>Orbiliales</taxon>
        <taxon>Orbiliaceae</taxon>
        <taxon>Arthrobotrys</taxon>
    </lineage>
</organism>
<keyword evidence="3" id="KW-1185">Reference proteome</keyword>